<dbReference type="EMBL" id="ACVA01000013">
    <property type="protein sequence ID" value="EEX19653.1"/>
    <property type="molecule type" value="Genomic_DNA"/>
</dbReference>
<organism evidence="1 2">
    <name type="scientific">Prevotella veroralis F0319</name>
    <dbReference type="NCBI Taxonomy" id="649761"/>
    <lineage>
        <taxon>Bacteria</taxon>
        <taxon>Pseudomonadati</taxon>
        <taxon>Bacteroidota</taxon>
        <taxon>Bacteroidia</taxon>
        <taxon>Bacteroidales</taxon>
        <taxon>Prevotellaceae</taxon>
        <taxon>Prevotella</taxon>
    </lineage>
</organism>
<dbReference type="AlphaFoldDB" id="C9MLW9"/>
<accession>C9MLW9</accession>
<protein>
    <submittedName>
        <fullName evidence="1">Uncharacterized protein</fullName>
    </submittedName>
</protein>
<keyword evidence="2" id="KW-1185">Reference proteome</keyword>
<evidence type="ECO:0000313" key="1">
    <source>
        <dbReference type="EMBL" id="EEX19653.1"/>
    </source>
</evidence>
<evidence type="ECO:0000313" key="2">
    <source>
        <dbReference type="Proteomes" id="UP000003327"/>
    </source>
</evidence>
<dbReference type="Proteomes" id="UP000003327">
    <property type="component" value="Unassembled WGS sequence"/>
</dbReference>
<sequence length="48" mass="5416">MMNSTQRTLNIVIPFIFKGKKQGGRNTLLSVFSPTSDGYLYIKNTFTS</sequence>
<proteinExistence type="predicted"/>
<reference evidence="1 2" key="1">
    <citation type="submission" date="2009-09" db="EMBL/GenBank/DDBJ databases">
        <authorList>
            <person name="Weinstock G."/>
            <person name="Sodergren E."/>
            <person name="Clifton S."/>
            <person name="Fulton L."/>
            <person name="Fulton B."/>
            <person name="Courtney L."/>
            <person name="Fronick C."/>
            <person name="Harrison M."/>
            <person name="Strong C."/>
            <person name="Farmer C."/>
            <person name="Delahaunty K."/>
            <person name="Markovic C."/>
            <person name="Hall O."/>
            <person name="Minx P."/>
            <person name="Tomlinson C."/>
            <person name="Mitreva M."/>
            <person name="Nelson J."/>
            <person name="Hou S."/>
            <person name="Wollam A."/>
            <person name="Pepin K.H."/>
            <person name="Johnson M."/>
            <person name="Bhonagiri V."/>
            <person name="Nash W.E."/>
            <person name="Warren W."/>
            <person name="Chinwalla A."/>
            <person name="Mardis E.R."/>
            <person name="Wilson R.K."/>
        </authorList>
    </citation>
    <scope>NUCLEOTIDE SEQUENCE [LARGE SCALE GENOMIC DNA]</scope>
    <source>
        <strain evidence="1 2">F0319</strain>
    </source>
</reference>
<comment type="caution">
    <text evidence="1">The sequence shown here is derived from an EMBL/GenBank/DDBJ whole genome shotgun (WGS) entry which is preliminary data.</text>
</comment>
<gene>
    <name evidence="1" type="ORF">HMPREF0973_00595</name>
</gene>
<name>C9MLW9_9BACT</name>
<dbReference type="HOGENOM" id="CLU_3156441_0_0_10"/>